<evidence type="ECO:0000313" key="6">
    <source>
        <dbReference type="EMBL" id="AYV21018.1"/>
    </source>
</evidence>
<evidence type="ECO:0000256" key="2">
    <source>
        <dbReference type="ARBA" id="ARBA00022729"/>
    </source>
</evidence>
<dbReference type="GO" id="GO:0015627">
    <property type="term" value="C:type II protein secretion system complex"/>
    <property type="evidence" value="ECO:0007669"/>
    <property type="project" value="TreeGrafter"/>
</dbReference>
<organism evidence="6 7">
    <name type="scientific">Vibrio mediterranei</name>
    <dbReference type="NCBI Taxonomy" id="689"/>
    <lineage>
        <taxon>Bacteria</taxon>
        <taxon>Pseudomonadati</taxon>
        <taxon>Pseudomonadota</taxon>
        <taxon>Gammaproteobacteria</taxon>
        <taxon>Vibrionales</taxon>
        <taxon>Vibrionaceae</taxon>
        <taxon>Vibrio</taxon>
    </lineage>
</organism>
<proteinExistence type="inferred from homology"/>
<feature type="domain" description="Type II/III secretion system secretin-like" evidence="5">
    <location>
        <begin position="331"/>
        <end position="490"/>
    </location>
</feature>
<dbReference type="AlphaFoldDB" id="A0A3G4VAY8"/>
<evidence type="ECO:0000259" key="5">
    <source>
        <dbReference type="Pfam" id="PF00263"/>
    </source>
</evidence>
<dbReference type="GO" id="GO:0009306">
    <property type="term" value="P:protein secretion"/>
    <property type="evidence" value="ECO:0007669"/>
    <property type="project" value="InterPro"/>
</dbReference>
<sequence length="490" mass="54572">MLFLPIIVSLGLFIMKKTTYYKLLIISSISLMSISGCSQTSNIEPKEEIEQTKQAINELISNTNTRDKNNIDFVNDFFIKGQRISVNKNVQYEKINISMISNKKLQLDEAINPIIAKGFSVDVIDNCSFISEEKETIVDYKGNISGYLDYLKKTFNYDARIVRNKITFEKCQDYIVQLPGNTFSSKMNMSIDVIKGSPISGAHSQDDIDSVVSTIQTILKEEGDVILSKRTGHLRILARPDKIQSIKQFIGKLMENQEKQVSIDVKIVQYSGDESAIFGLSGKLNYAGNGYSGSISSPNTNSDATASTIKGTIASGKFSDSELLLSSLYGNKNVSITSSINLVGINSSPLPFNVSTKRNYVRSIKLEYDKDKKTETKSYEVDSVQSGLELLILPTVDELDNIDMTVMIKQKELLKISKYENIQLPETTENSSFQRMRLQSGDTLVLTGFDENRLNDNRDSTVPGVLILGGNVDKKMANRKIAILISPKVI</sequence>
<dbReference type="InterPro" id="IPR004846">
    <property type="entry name" value="T2SS/T3SS_dom"/>
</dbReference>
<reference evidence="6 7" key="1">
    <citation type="submission" date="2018-11" db="EMBL/GenBank/DDBJ databases">
        <title>Complete Genome Sequence of Vbrio mediterranei 117-T6: a Potential Pathogen Bacteria Isolated from the Conchocelis of Pyropia.</title>
        <authorList>
            <person name="Liu Q."/>
        </authorList>
    </citation>
    <scope>NUCLEOTIDE SEQUENCE [LARGE SCALE GENOMIC DNA]</scope>
    <source>
        <strain evidence="6 7">117-T6</strain>
    </source>
</reference>
<name>A0A3G4VAY8_9VIBR</name>
<dbReference type="GO" id="GO:0016020">
    <property type="term" value="C:membrane"/>
    <property type="evidence" value="ECO:0007669"/>
    <property type="project" value="UniProtKB-SubCell"/>
</dbReference>
<dbReference type="InterPro" id="IPR050810">
    <property type="entry name" value="Bact_Secretion_Sys_Channel"/>
</dbReference>
<keyword evidence="3" id="KW-0472">Membrane</keyword>
<keyword evidence="2" id="KW-0732">Signal</keyword>
<dbReference type="Proteomes" id="UP000279760">
    <property type="component" value="Chromosome 1"/>
</dbReference>
<protein>
    <recommendedName>
        <fullName evidence="5">Type II/III secretion system secretin-like domain-containing protein</fullName>
    </recommendedName>
</protein>
<comment type="similarity">
    <text evidence="4">Belongs to the bacterial secretin family.</text>
</comment>
<dbReference type="Pfam" id="PF00263">
    <property type="entry name" value="Secretin"/>
    <property type="match status" value="1"/>
</dbReference>
<dbReference type="EMBL" id="CP033577">
    <property type="protein sequence ID" value="AYV21018.1"/>
    <property type="molecule type" value="Genomic_DNA"/>
</dbReference>
<evidence type="ECO:0000256" key="1">
    <source>
        <dbReference type="ARBA" id="ARBA00004370"/>
    </source>
</evidence>
<evidence type="ECO:0000256" key="4">
    <source>
        <dbReference type="RuleBase" id="RU004003"/>
    </source>
</evidence>
<dbReference type="PANTHER" id="PTHR30332:SF24">
    <property type="entry name" value="SECRETIN GSPD-RELATED"/>
    <property type="match status" value="1"/>
</dbReference>
<evidence type="ECO:0000256" key="3">
    <source>
        <dbReference type="ARBA" id="ARBA00023136"/>
    </source>
</evidence>
<evidence type="ECO:0000313" key="7">
    <source>
        <dbReference type="Proteomes" id="UP000279760"/>
    </source>
</evidence>
<gene>
    <name evidence="6" type="ORF">ECB94_06695</name>
</gene>
<accession>A0A3G4VAY8</accession>
<dbReference type="PANTHER" id="PTHR30332">
    <property type="entry name" value="PROBABLE GENERAL SECRETION PATHWAY PROTEIN D"/>
    <property type="match status" value="1"/>
</dbReference>
<comment type="subcellular location">
    <subcellularLocation>
        <location evidence="1">Membrane</location>
    </subcellularLocation>
</comment>